<dbReference type="AlphaFoldDB" id="A0A4Z0YRW5"/>
<dbReference type="STRING" id="37992.A0A4Z0YRW5"/>
<evidence type="ECO:0000313" key="2">
    <source>
        <dbReference type="EMBL" id="TGJ87109.1"/>
    </source>
</evidence>
<evidence type="ECO:0000313" key="3">
    <source>
        <dbReference type="Proteomes" id="UP000297716"/>
    </source>
</evidence>
<dbReference type="Proteomes" id="UP000297716">
    <property type="component" value="Unassembled WGS sequence"/>
</dbReference>
<feature type="region of interest" description="Disordered" evidence="1">
    <location>
        <begin position="1"/>
        <end position="147"/>
    </location>
</feature>
<organism evidence="2 3">
    <name type="scientific">Xylaria hypoxylon</name>
    <dbReference type="NCBI Taxonomy" id="37992"/>
    <lineage>
        <taxon>Eukaryota</taxon>
        <taxon>Fungi</taxon>
        <taxon>Dikarya</taxon>
        <taxon>Ascomycota</taxon>
        <taxon>Pezizomycotina</taxon>
        <taxon>Sordariomycetes</taxon>
        <taxon>Xylariomycetidae</taxon>
        <taxon>Xylariales</taxon>
        <taxon>Xylariaceae</taxon>
        <taxon>Xylaria</taxon>
    </lineage>
</organism>
<feature type="compositionally biased region" description="Basic and acidic residues" evidence="1">
    <location>
        <begin position="1"/>
        <end position="10"/>
    </location>
</feature>
<gene>
    <name evidence="2" type="ORF">E0Z10_g1701</name>
</gene>
<evidence type="ECO:0000256" key="1">
    <source>
        <dbReference type="SAM" id="MobiDB-lite"/>
    </source>
</evidence>
<feature type="compositionally biased region" description="Basic and acidic residues" evidence="1">
    <location>
        <begin position="528"/>
        <end position="537"/>
    </location>
</feature>
<name>A0A4Z0YRW5_9PEZI</name>
<dbReference type="EMBL" id="SKBN01000018">
    <property type="protein sequence ID" value="TGJ87109.1"/>
    <property type="molecule type" value="Genomic_DNA"/>
</dbReference>
<feature type="compositionally biased region" description="Low complexity" evidence="1">
    <location>
        <begin position="47"/>
        <end position="63"/>
    </location>
</feature>
<reference evidence="2 3" key="1">
    <citation type="submission" date="2019-03" db="EMBL/GenBank/DDBJ databases">
        <title>Draft genome sequence of Xylaria hypoxylon DSM 108379, a ubiquitous saprotrophic-parasitic fungi on hardwood.</title>
        <authorList>
            <person name="Buettner E."/>
            <person name="Leonhardt S."/>
            <person name="Gebauer A.M."/>
            <person name="Liers C."/>
            <person name="Hofrichter M."/>
            <person name="Kellner H."/>
        </authorList>
    </citation>
    <scope>NUCLEOTIDE SEQUENCE [LARGE SCALE GENOMIC DNA]</scope>
    <source>
        <strain evidence="2 3">DSM 108379</strain>
    </source>
</reference>
<feature type="compositionally biased region" description="Basic and acidic residues" evidence="1">
    <location>
        <begin position="287"/>
        <end position="296"/>
    </location>
</feature>
<accession>A0A4Z0YRW5</accession>
<feature type="compositionally biased region" description="Polar residues" evidence="1">
    <location>
        <begin position="138"/>
        <end position="147"/>
    </location>
</feature>
<feature type="compositionally biased region" description="Acidic residues" evidence="1">
    <location>
        <begin position="88"/>
        <end position="101"/>
    </location>
</feature>
<feature type="region of interest" description="Disordered" evidence="1">
    <location>
        <begin position="493"/>
        <end position="551"/>
    </location>
</feature>
<sequence>MDNASADKPKTASPVNGGDKVKESSPAGFRAISNPTKVDEDNAMNGVDLSPPDSSSVSSVNPDMLGDEIIVGTHGNGDKTSPLRVVSDAEDPEATNGEDEEPVPHYPKRKRASVYNDLGEDKMDTSVTEDTNDVGTPRESQGKSTIANSRDARGITIGYWRDSPVPLVKGKHSVIGFMDVRDRLRTRIQNITRSGEMINTRLFPIPPGPGGSWVTFERIVFDDHLIGLDHNEVKEYVKIRTDAPGDEKPESREEAERLAVREARRRLEVTPAPETAQPPSIAYGLEIPDHAQVNRHDTKRRRVANNNNFIPERPNQLPGQPQTPSNPNPTPGPTPTGPVQPPYPGMLDSLPGTRPTRILVGCWSKSAVQDDRERHAVYGILGANDMFRVKLVRETLDGRYVDGNFPAGAGALWIPYEEVIFLRHIAHLSRPEMKEYVRVRQSQIDAGEKEDEKVSNETKAVYEAQTRVAHMNRGQQPSASVLSRQALALEREEAQDHANGAPSSGGHELRHHRREMAPRNEPPMPRHPLPDPRDPNHQRLSRPPSIDPVERVQGLASREVARMEAVQMRQDRQHQSRFPMGNAPPMEPVDHHRHNFQENRDRMQKIWASQEQSRIRAGIEDAKMHNGIKYERKQNGPFSGKLVSQGAILTIDGEDYVEYRVLTKPSFF</sequence>
<dbReference type="OrthoDB" id="5235778at2759"/>
<keyword evidence="3" id="KW-1185">Reference proteome</keyword>
<feature type="region of interest" description="Disordered" evidence="1">
    <location>
        <begin position="262"/>
        <end position="351"/>
    </location>
</feature>
<protein>
    <submittedName>
        <fullName evidence="2">Uncharacterized protein</fullName>
    </submittedName>
</protein>
<proteinExistence type="predicted"/>
<comment type="caution">
    <text evidence="2">The sequence shown here is derived from an EMBL/GenBank/DDBJ whole genome shotgun (WGS) entry which is preliminary data.</text>
</comment>
<feature type="compositionally biased region" description="Pro residues" evidence="1">
    <location>
        <begin position="324"/>
        <end position="344"/>
    </location>
</feature>